<evidence type="ECO:0000313" key="1">
    <source>
        <dbReference type="EMBL" id="KAL2289541.1"/>
    </source>
</evidence>
<gene>
    <name evidence="1" type="ORF">FJTKL_01805</name>
</gene>
<evidence type="ECO:0000313" key="2">
    <source>
        <dbReference type="Proteomes" id="UP001600888"/>
    </source>
</evidence>
<dbReference type="EMBL" id="JBAWTH010000012">
    <property type="protein sequence ID" value="KAL2289541.1"/>
    <property type="molecule type" value="Genomic_DNA"/>
</dbReference>
<reference evidence="1 2" key="1">
    <citation type="submission" date="2024-03" db="EMBL/GenBank/DDBJ databases">
        <title>A high-quality draft genome sequence of Diaporthe vaccinii, a causative agent of upright dieback and viscid rot disease in cranberry plants.</title>
        <authorList>
            <person name="Sarrasin M."/>
            <person name="Lang B.F."/>
            <person name="Burger G."/>
        </authorList>
    </citation>
    <scope>NUCLEOTIDE SEQUENCE [LARGE SCALE GENOMIC DNA]</scope>
    <source>
        <strain evidence="1 2">IS7</strain>
    </source>
</reference>
<organism evidence="1 2">
    <name type="scientific">Diaporthe vaccinii</name>
    <dbReference type="NCBI Taxonomy" id="105482"/>
    <lineage>
        <taxon>Eukaryota</taxon>
        <taxon>Fungi</taxon>
        <taxon>Dikarya</taxon>
        <taxon>Ascomycota</taxon>
        <taxon>Pezizomycotina</taxon>
        <taxon>Sordariomycetes</taxon>
        <taxon>Sordariomycetidae</taxon>
        <taxon>Diaporthales</taxon>
        <taxon>Diaporthaceae</taxon>
        <taxon>Diaporthe</taxon>
        <taxon>Diaporthe eres species complex</taxon>
    </lineage>
</organism>
<keyword evidence="2" id="KW-1185">Reference proteome</keyword>
<comment type="caution">
    <text evidence="1">The sequence shown here is derived from an EMBL/GenBank/DDBJ whole genome shotgun (WGS) entry which is preliminary data.</text>
</comment>
<name>A0ABR4F4V5_9PEZI</name>
<dbReference type="Proteomes" id="UP001600888">
    <property type="component" value="Unassembled WGS sequence"/>
</dbReference>
<protein>
    <submittedName>
        <fullName evidence="1">Uncharacterized protein</fullName>
    </submittedName>
</protein>
<sequence>MPSLEVTYNRDECTVVIRDYYHFLTKLYLDESEIVEPRGGGLAQHHGRHGPIPLDFVLISSATVHDVYTGSEPGGEGYIVLVQEVYRRHGWPDMGRFRKTEGLEEVRNALGERYPGEFE</sequence>
<accession>A0ABR4F4V5</accession>
<proteinExistence type="predicted"/>